<feature type="transmembrane region" description="Helical" evidence="3">
    <location>
        <begin position="20"/>
        <end position="38"/>
    </location>
</feature>
<keyword evidence="6" id="KW-1185">Reference proteome</keyword>
<keyword evidence="3" id="KW-1133">Transmembrane helix</keyword>
<feature type="compositionally biased region" description="Polar residues" evidence="2">
    <location>
        <begin position="384"/>
        <end position="407"/>
    </location>
</feature>
<feature type="coiled-coil region" evidence="1">
    <location>
        <begin position="100"/>
        <end position="138"/>
    </location>
</feature>
<feature type="compositionally biased region" description="Low complexity" evidence="2">
    <location>
        <begin position="714"/>
        <end position="730"/>
    </location>
</feature>
<feature type="compositionally biased region" description="Basic and acidic residues" evidence="2">
    <location>
        <begin position="242"/>
        <end position="267"/>
    </location>
</feature>
<organism evidence="5 6">
    <name type="scientific">Actinokineospora xionganensis</name>
    <dbReference type="NCBI Taxonomy" id="2684470"/>
    <lineage>
        <taxon>Bacteria</taxon>
        <taxon>Bacillati</taxon>
        <taxon>Actinomycetota</taxon>
        <taxon>Actinomycetes</taxon>
        <taxon>Pseudonocardiales</taxon>
        <taxon>Pseudonocardiaceae</taxon>
        <taxon>Actinokineospora</taxon>
    </lineage>
</organism>
<feature type="domain" description="DUF6779" evidence="4">
    <location>
        <begin position="45"/>
        <end position="154"/>
    </location>
</feature>
<dbReference type="Proteomes" id="UP000734823">
    <property type="component" value="Unassembled WGS sequence"/>
</dbReference>
<dbReference type="RefSeq" id="WP_187219465.1">
    <property type="nucleotide sequence ID" value="NZ_JABVED010000003.1"/>
</dbReference>
<evidence type="ECO:0000259" key="4">
    <source>
        <dbReference type="Pfam" id="PF20570"/>
    </source>
</evidence>
<gene>
    <name evidence="5" type="ORF">GPZ80_07675</name>
</gene>
<keyword evidence="3" id="KW-0812">Transmembrane</keyword>
<feature type="compositionally biased region" description="Basic and acidic residues" evidence="2">
    <location>
        <begin position="541"/>
        <end position="561"/>
    </location>
</feature>
<feature type="region of interest" description="Disordered" evidence="2">
    <location>
        <begin position="196"/>
        <end position="790"/>
    </location>
</feature>
<evidence type="ECO:0000313" key="6">
    <source>
        <dbReference type="Proteomes" id="UP000734823"/>
    </source>
</evidence>
<protein>
    <recommendedName>
        <fullName evidence="4">DUF6779 domain-containing protein</fullName>
    </recommendedName>
</protein>
<keyword evidence="3" id="KW-0472">Membrane</keyword>
<accession>A0ABR7L3P2</accession>
<feature type="compositionally biased region" description="Basic and acidic residues" evidence="2">
    <location>
        <begin position="597"/>
        <end position="623"/>
    </location>
</feature>
<feature type="compositionally biased region" description="Basic and acidic residues" evidence="2">
    <location>
        <begin position="570"/>
        <end position="584"/>
    </location>
</feature>
<feature type="transmembrane region" description="Helical" evidence="3">
    <location>
        <begin position="44"/>
        <end position="64"/>
    </location>
</feature>
<feature type="compositionally biased region" description="Polar residues" evidence="2">
    <location>
        <begin position="348"/>
        <end position="359"/>
    </location>
</feature>
<feature type="compositionally biased region" description="Basic and acidic residues" evidence="2">
    <location>
        <begin position="677"/>
        <end position="689"/>
    </location>
</feature>
<sequence length="790" mass="84812">MTGRTDATAEREARSSSARIMLAAAVGLALAATAVLVVSDSVRWMRLGVLAALWAALAGAFLAAKYRRQIADRAEDAQALRKVYELELEREVAARREFELEAEAEARAKLEAEARDDLAELREELRAMRENLEKLLGGGEVLVERIALRAEATRMRSVDGDQRVVGAGQAAQLRRLTAGKSVPGDAETEMIERIRADAKAQPRKRRPDFTPHPAEVSDRWFIDGPDSEPIDPNWTPSWETGEQPRIRTDQNGRRPEPVRPHPVEPLRRQLAQNGSAEPETSKGMRPAQLPVGSTAQRLNGSAAARPTGSDSSDVRVPQRLNGSAEHPAAETSKGMRPAGEPRPARLPNGSTAHPATETSKGMRPADPNEAHRQADPRTLARSAPDTSKTIRPVASNRSGHPESSQAMRSPGHPETSQGMRSPGRSETSQGMRPAVQNGAGHPETSQGIQPIRRIPAVERPAAETGKGIRPVHPAAETSAGMRRAQRVAAGLESPAETSLGVRPDVRSQPGQAAPERRAETGTGMGRGVERQVETSLGMGRGGERQVETSLGMRRDMPERPSETSLGMRHAAPEDDGGRGTRHPAESAGRSGTWAQDGPRRPDAADQRGRHEPPAPQRLTDKTAVEPVDARVAPPVRGDSDGGRRRAPTGTFPPVTPGRRSAEANPADTSGYQPTNRRAAEATEENESRSRSAGRRSAEATPSTGRRSAEPAPTPTARRSADATPAPAPTGRRAKPDDDEGGRRRRSEGTPPWQDTTTEPAGSHAEGTSVKDLLAAHGGTTTPGRRRRRDD</sequence>
<comment type="caution">
    <text evidence="5">The sequence shown here is derived from an EMBL/GenBank/DDBJ whole genome shotgun (WGS) entry which is preliminary data.</text>
</comment>
<reference evidence="5 6" key="1">
    <citation type="submission" date="2020-06" db="EMBL/GenBank/DDBJ databases">
        <title>Actinokineospora xiongansis sp. nov., isolated from soil of Baiyangdian.</title>
        <authorList>
            <person name="Zhang X."/>
        </authorList>
    </citation>
    <scope>NUCLEOTIDE SEQUENCE [LARGE SCALE GENOMIC DNA]</scope>
    <source>
        <strain evidence="5 6">HBU206404</strain>
    </source>
</reference>
<keyword evidence="1" id="KW-0175">Coiled coil</keyword>
<proteinExistence type="predicted"/>
<dbReference type="EMBL" id="JABVED010000003">
    <property type="protein sequence ID" value="MBC6447049.1"/>
    <property type="molecule type" value="Genomic_DNA"/>
</dbReference>
<evidence type="ECO:0000256" key="3">
    <source>
        <dbReference type="SAM" id="Phobius"/>
    </source>
</evidence>
<name>A0ABR7L3P2_9PSEU</name>
<evidence type="ECO:0000313" key="5">
    <source>
        <dbReference type="EMBL" id="MBC6447049.1"/>
    </source>
</evidence>
<dbReference type="Pfam" id="PF20570">
    <property type="entry name" value="DUF6779"/>
    <property type="match status" value="1"/>
</dbReference>
<evidence type="ECO:0000256" key="2">
    <source>
        <dbReference type="SAM" id="MobiDB-lite"/>
    </source>
</evidence>
<feature type="compositionally biased region" description="Polar residues" evidence="2">
    <location>
        <begin position="414"/>
        <end position="430"/>
    </location>
</feature>
<evidence type="ECO:0000256" key="1">
    <source>
        <dbReference type="SAM" id="Coils"/>
    </source>
</evidence>
<feature type="compositionally biased region" description="Basic and acidic residues" evidence="2">
    <location>
        <begin position="366"/>
        <end position="375"/>
    </location>
</feature>
<dbReference type="InterPro" id="IPR046706">
    <property type="entry name" value="DUF6779"/>
</dbReference>